<sequence>MMDFIVHGSFLVTLLLLCGFLYYFWRCIKRYRRQLNELSAHCHVFMSSSIGVGQRLALLERYLGRDLYQELNQDAFPEREENLYQQASKLAALGMGKKELIEGFDLTDTEAELLQLMSKKQSAMSDCPGEIAKKSPLQKNKDVQGIQQYKNYQQD</sequence>
<evidence type="ECO:0000313" key="3">
    <source>
        <dbReference type="EMBL" id="ODN43806.1"/>
    </source>
</evidence>
<dbReference type="EMBL" id="MDTU01000001">
    <property type="protein sequence ID" value="ODN43806.1"/>
    <property type="molecule type" value="Genomic_DNA"/>
</dbReference>
<gene>
    <name evidence="3" type="ORF">BGC07_14005</name>
</gene>
<keyword evidence="2" id="KW-1133">Transmembrane helix</keyword>
<keyword evidence="2" id="KW-0472">Membrane</keyword>
<keyword evidence="4" id="KW-1185">Reference proteome</keyword>
<evidence type="ECO:0000256" key="2">
    <source>
        <dbReference type="SAM" id="Phobius"/>
    </source>
</evidence>
<evidence type="ECO:0000256" key="1">
    <source>
        <dbReference type="SAM" id="MobiDB-lite"/>
    </source>
</evidence>
<accession>A0ABX3A7W9</accession>
<feature type="transmembrane region" description="Helical" evidence="2">
    <location>
        <begin position="6"/>
        <end position="25"/>
    </location>
</feature>
<proteinExistence type="predicted"/>
<dbReference type="RefSeq" id="WP_069313602.1">
    <property type="nucleotide sequence ID" value="NZ_MDTU01000001.1"/>
</dbReference>
<keyword evidence="2" id="KW-0812">Transmembrane</keyword>
<dbReference type="Pfam" id="PF10975">
    <property type="entry name" value="DUF2802"/>
    <property type="match status" value="1"/>
</dbReference>
<evidence type="ECO:0000313" key="4">
    <source>
        <dbReference type="Proteomes" id="UP000094329"/>
    </source>
</evidence>
<feature type="compositionally biased region" description="Polar residues" evidence="1">
    <location>
        <begin position="145"/>
        <end position="155"/>
    </location>
</feature>
<reference evidence="3 4" key="1">
    <citation type="submission" date="2016-08" db="EMBL/GenBank/DDBJ databases">
        <title>Draft genome sequence of Candidatus Piscirickettsia litoralis, from seawater.</title>
        <authorList>
            <person name="Wan X."/>
            <person name="Lee A.J."/>
            <person name="Hou S."/>
            <person name="Donachie S.P."/>
        </authorList>
    </citation>
    <scope>NUCLEOTIDE SEQUENCE [LARGE SCALE GENOMIC DNA]</scope>
    <source>
        <strain evidence="3 4">Y2</strain>
    </source>
</reference>
<comment type="caution">
    <text evidence="3">The sequence shown here is derived from an EMBL/GenBank/DDBJ whole genome shotgun (WGS) entry which is preliminary data.</text>
</comment>
<protein>
    <recommendedName>
        <fullName evidence="5">DUF2802 domain-containing protein</fullName>
    </recommendedName>
</protein>
<dbReference type="InterPro" id="IPR021244">
    <property type="entry name" value="DUF2802"/>
</dbReference>
<feature type="region of interest" description="Disordered" evidence="1">
    <location>
        <begin position="125"/>
        <end position="155"/>
    </location>
</feature>
<name>A0ABX3A7W9_9GAMM</name>
<dbReference type="Proteomes" id="UP000094329">
    <property type="component" value="Unassembled WGS sequence"/>
</dbReference>
<organism evidence="3 4">
    <name type="scientific">Piscirickettsia litoralis</name>
    <dbReference type="NCBI Taxonomy" id="1891921"/>
    <lineage>
        <taxon>Bacteria</taxon>
        <taxon>Pseudomonadati</taxon>
        <taxon>Pseudomonadota</taxon>
        <taxon>Gammaproteobacteria</taxon>
        <taxon>Thiotrichales</taxon>
        <taxon>Piscirickettsiaceae</taxon>
        <taxon>Piscirickettsia</taxon>
    </lineage>
</organism>
<evidence type="ECO:0008006" key="5">
    <source>
        <dbReference type="Google" id="ProtNLM"/>
    </source>
</evidence>